<name>A0A0L6JKK0_9FIRM</name>
<dbReference type="OrthoDB" id="9772485at2"/>
<sequence>MVILHIAPLSFNKSSGVSVVVPNIVSNQNKIDGINSALIISKKLDLKTLEVERKKWDFSIYDYSNFNSFDLDKLDKPFNKPDIVIFHSTYIPAHLRMSKHLLKRGIPYIVVPHGGMTKFAQQQKKIKKKLGNILFLNKLIKTSKAVQYLSNGEAQNSNLWNKNFFVAGNGVDLPNVFNTVKDCSKDSINISYIGRLDIQNKGLDCLVMASSIIKEELLKNKVVINIYGSDYRGCRKILQNLISDNGLENIVKLHGPVYDNEKQRVLIGTDIFVLLSRSEGQPMSVLEALSFGIPCLLTPGTNLAEEVENYKCGWKVAIDPKDVAARLQLIIKDINMTDLYRVNAREFINKYYSWNSVTGTTLLQYKKVIEGLAFSVEI</sequence>
<keyword evidence="2" id="KW-0808">Transferase</keyword>
<dbReference type="SUPFAM" id="SSF53756">
    <property type="entry name" value="UDP-Glycosyltransferase/glycogen phosphorylase"/>
    <property type="match status" value="1"/>
</dbReference>
<dbReference type="Proteomes" id="UP000036923">
    <property type="component" value="Unassembled WGS sequence"/>
</dbReference>
<feature type="domain" description="Glycosyl transferase family 1" evidence="1">
    <location>
        <begin position="186"/>
        <end position="346"/>
    </location>
</feature>
<dbReference type="AlphaFoldDB" id="A0A0L6JKK0"/>
<dbReference type="EMBL" id="LGTC01000001">
    <property type="protein sequence ID" value="KNY26376.1"/>
    <property type="molecule type" value="Genomic_DNA"/>
</dbReference>
<gene>
    <name evidence="2" type="ORF">Bccel_1638</name>
</gene>
<keyword evidence="3" id="KW-1185">Reference proteome</keyword>
<dbReference type="Pfam" id="PF00534">
    <property type="entry name" value="Glycos_transf_1"/>
    <property type="match status" value="1"/>
</dbReference>
<evidence type="ECO:0000259" key="1">
    <source>
        <dbReference type="Pfam" id="PF00534"/>
    </source>
</evidence>
<dbReference type="PANTHER" id="PTHR12526">
    <property type="entry name" value="GLYCOSYLTRANSFERASE"/>
    <property type="match status" value="1"/>
</dbReference>
<accession>A0A0L6JKK0</accession>
<evidence type="ECO:0000313" key="3">
    <source>
        <dbReference type="Proteomes" id="UP000036923"/>
    </source>
</evidence>
<dbReference type="STRING" id="398512.Bccel_1638"/>
<organism evidence="2 3">
    <name type="scientific">Pseudobacteroides cellulosolvens ATCC 35603 = DSM 2933</name>
    <dbReference type="NCBI Taxonomy" id="398512"/>
    <lineage>
        <taxon>Bacteria</taxon>
        <taxon>Bacillati</taxon>
        <taxon>Bacillota</taxon>
        <taxon>Clostridia</taxon>
        <taxon>Eubacteriales</taxon>
        <taxon>Oscillospiraceae</taxon>
        <taxon>Pseudobacteroides</taxon>
    </lineage>
</organism>
<dbReference type="GO" id="GO:0016740">
    <property type="term" value="F:transferase activity"/>
    <property type="evidence" value="ECO:0007669"/>
    <property type="project" value="UniProtKB-KW"/>
</dbReference>
<proteinExistence type="predicted"/>
<dbReference type="Gene3D" id="3.40.50.2000">
    <property type="entry name" value="Glycogen Phosphorylase B"/>
    <property type="match status" value="2"/>
</dbReference>
<evidence type="ECO:0000313" key="2">
    <source>
        <dbReference type="EMBL" id="KNY26376.1"/>
    </source>
</evidence>
<protein>
    <submittedName>
        <fullName evidence="2">Glycosyl transferase group 1</fullName>
    </submittedName>
</protein>
<dbReference type="RefSeq" id="WP_036941436.1">
    <property type="nucleotide sequence ID" value="NZ_JQKC01000015.1"/>
</dbReference>
<dbReference type="eggNOG" id="COG0438">
    <property type="taxonomic scope" value="Bacteria"/>
</dbReference>
<comment type="caution">
    <text evidence="2">The sequence shown here is derived from an EMBL/GenBank/DDBJ whole genome shotgun (WGS) entry which is preliminary data.</text>
</comment>
<dbReference type="PANTHER" id="PTHR12526:SF630">
    <property type="entry name" value="GLYCOSYLTRANSFERASE"/>
    <property type="match status" value="1"/>
</dbReference>
<reference evidence="3" key="1">
    <citation type="submission" date="2015-07" db="EMBL/GenBank/DDBJ databases">
        <title>Near-Complete Genome Sequence of the Cellulolytic Bacterium Bacteroides (Pseudobacteroides) cellulosolvens ATCC 35603.</title>
        <authorList>
            <person name="Dassa B."/>
            <person name="Utturkar S.M."/>
            <person name="Klingeman D.M."/>
            <person name="Hurt R.A."/>
            <person name="Keller M."/>
            <person name="Xu J."/>
            <person name="Reddy Y.H.K."/>
            <person name="Borovok I."/>
            <person name="Grinberg I.R."/>
            <person name="Lamed R."/>
            <person name="Zhivin O."/>
            <person name="Bayer E.A."/>
            <person name="Brown S.D."/>
        </authorList>
    </citation>
    <scope>NUCLEOTIDE SEQUENCE [LARGE SCALE GENOMIC DNA]</scope>
    <source>
        <strain evidence="3">DSM 2933</strain>
    </source>
</reference>
<dbReference type="InterPro" id="IPR001296">
    <property type="entry name" value="Glyco_trans_1"/>
</dbReference>